<proteinExistence type="predicted"/>
<comment type="caution">
    <text evidence="2">The sequence shown here is derived from an EMBL/GenBank/DDBJ whole genome shotgun (WGS) entry which is preliminary data.</text>
</comment>
<gene>
    <name evidence="2" type="ORF">ACFSC7_05045</name>
</gene>
<evidence type="ECO:0000256" key="1">
    <source>
        <dbReference type="SAM" id="MobiDB-lite"/>
    </source>
</evidence>
<keyword evidence="3" id="KW-1185">Reference proteome</keyword>
<dbReference type="EMBL" id="JBHUFA010000001">
    <property type="protein sequence ID" value="MFD1694874.1"/>
    <property type="molecule type" value="Genomic_DNA"/>
</dbReference>
<evidence type="ECO:0000313" key="3">
    <source>
        <dbReference type="Proteomes" id="UP001597327"/>
    </source>
</evidence>
<name>A0ABW4JTA0_9HYPH</name>
<dbReference type="Pfam" id="PF17264">
    <property type="entry name" value="DUF5330"/>
    <property type="match status" value="1"/>
</dbReference>
<reference evidence="3" key="1">
    <citation type="journal article" date="2019" name="Int. J. Syst. Evol. Microbiol.">
        <title>The Global Catalogue of Microorganisms (GCM) 10K type strain sequencing project: providing services to taxonomists for standard genome sequencing and annotation.</title>
        <authorList>
            <consortium name="The Broad Institute Genomics Platform"/>
            <consortium name="The Broad Institute Genome Sequencing Center for Infectious Disease"/>
            <person name="Wu L."/>
            <person name="Ma J."/>
        </authorList>
    </citation>
    <scope>NUCLEOTIDE SEQUENCE [LARGE SCALE GENOMIC DNA]</scope>
    <source>
        <strain evidence="3">JCM 3369</strain>
    </source>
</reference>
<dbReference type="Proteomes" id="UP001597327">
    <property type="component" value="Unassembled WGS sequence"/>
</dbReference>
<feature type="region of interest" description="Disordered" evidence="1">
    <location>
        <begin position="110"/>
        <end position="211"/>
    </location>
</feature>
<accession>A0ABW4JTA0</accession>
<feature type="compositionally biased region" description="Low complexity" evidence="1">
    <location>
        <begin position="164"/>
        <end position="178"/>
    </location>
</feature>
<dbReference type="InterPro" id="IPR035220">
    <property type="entry name" value="DUF5330"/>
</dbReference>
<sequence length="211" mass="21108">MFFLLRTAFWLTLVLALIPLGMPQVERSEEAAGIDPVSAFFAAQATVSDIGGFCSRNPQACETGGQALSAIGSQAAVGAGIVLDYLDRTFFDGTDRSGLTLPRDVAAQTPLETLPAPELSASGTSSPAGTGRGETFVTGSLPAGPADARSPGTLTSRDLAMPWTGAAAASGTAGAPAPVMAAQRGPIGPLPKPNPRAGSAGRGAGTSPDKV</sequence>
<organism evidence="2 3">
    <name type="scientific">Roseibium aestuarii</name>
    <dbReference type="NCBI Taxonomy" id="2600299"/>
    <lineage>
        <taxon>Bacteria</taxon>
        <taxon>Pseudomonadati</taxon>
        <taxon>Pseudomonadota</taxon>
        <taxon>Alphaproteobacteria</taxon>
        <taxon>Hyphomicrobiales</taxon>
        <taxon>Stappiaceae</taxon>
        <taxon>Roseibium</taxon>
    </lineage>
</organism>
<evidence type="ECO:0000313" key="2">
    <source>
        <dbReference type="EMBL" id="MFD1694874.1"/>
    </source>
</evidence>
<protein>
    <submittedName>
        <fullName evidence="2">DUF5330 domain-containing protein</fullName>
    </submittedName>
</protein>
<feature type="compositionally biased region" description="Low complexity" evidence="1">
    <location>
        <begin position="120"/>
        <end position="129"/>
    </location>
</feature>
<dbReference type="RefSeq" id="WP_188318779.1">
    <property type="nucleotide sequence ID" value="NZ_JBHUFA010000001.1"/>
</dbReference>